<dbReference type="SUPFAM" id="SSF103256">
    <property type="entry name" value="Hypothetical protein TM0160"/>
    <property type="match status" value="1"/>
</dbReference>
<dbReference type="InterPro" id="IPR036104">
    <property type="entry name" value="BFN_sf"/>
</dbReference>
<evidence type="ECO:0000313" key="2">
    <source>
        <dbReference type="EMBL" id="SVA13006.1"/>
    </source>
</evidence>
<dbReference type="AlphaFoldDB" id="A0A381T9Z9"/>
<name>A0A381T9Z9_9ZZZZ</name>
<gene>
    <name evidence="2" type="ORF">METZ01_LOCUS65860</name>
</gene>
<dbReference type="InterPro" id="IPR003729">
    <property type="entry name" value="Bi_nuclease_dom"/>
</dbReference>
<accession>A0A381T9Z9</accession>
<protein>
    <recommendedName>
        <fullName evidence="1">BFN domain-containing protein</fullName>
    </recommendedName>
</protein>
<reference evidence="2" key="1">
    <citation type="submission" date="2018-05" db="EMBL/GenBank/DDBJ databases">
        <authorList>
            <person name="Lanie J.A."/>
            <person name="Ng W.-L."/>
            <person name="Kazmierczak K.M."/>
            <person name="Andrzejewski T.M."/>
            <person name="Davidsen T.M."/>
            <person name="Wayne K.J."/>
            <person name="Tettelin H."/>
            <person name="Glass J.I."/>
            <person name="Rusch D."/>
            <person name="Podicherti R."/>
            <person name="Tsui H.-C.T."/>
            <person name="Winkler M.E."/>
        </authorList>
    </citation>
    <scope>NUCLEOTIDE SEQUENCE</scope>
</reference>
<dbReference type="Pfam" id="PF02577">
    <property type="entry name" value="BFN_dom"/>
    <property type="match status" value="1"/>
</dbReference>
<dbReference type="PANTHER" id="PTHR15160">
    <property type="entry name" value="VON HIPPEL-LINDAU PROTEIN"/>
    <property type="match status" value="1"/>
</dbReference>
<dbReference type="GO" id="GO:0004518">
    <property type="term" value="F:nuclease activity"/>
    <property type="evidence" value="ECO:0007669"/>
    <property type="project" value="InterPro"/>
</dbReference>
<dbReference type="EMBL" id="UINC01004258">
    <property type="protein sequence ID" value="SVA13006.1"/>
    <property type="molecule type" value="Genomic_DNA"/>
</dbReference>
<dbReference type="PANTHER" id="PTHR15160:SF1">
    <property type="entry name" value="VON HIPPEL-LINDAU DISEASE TUMOR SUPPRESSOR"/>
    <property type="match status" value="1"/>
</dbReference>
<evidence type="ECO:0000259" key="1">
    <source>
        <dbReference type="PROSITE" id="PS51658"/>
    </source>
</evidence>
<proteinExistence type="predicted"/>
<organism evidence="2">
    <name type="scientific">marine metagenome</name>
    <dbReference type="NCBI Taxonomy" id="408172"/>
    <lineage>
        <taxon>unclassified sequences</taxon>
        <taxon>metagenomes</taxon>
        <taxon>ecological metagenomes</taxon>
    </lineage>
</organism>
<dbReference type="Gene3D" id="3.10.690.10">
    <property type="entry name" value="Bifunctional nuclease domain"/>
    <property type="match status" value="1"/>
</dbReference>
<dbReference type="PROSITE" id="PS51658">
    <property type="entry name" value="BFN"/>
    <property type="match status" value="1"/>
</dbReference>
<sequence length="161" mass="18245">MQIEMTIKSLMFDPVTNLPIIILREKDGHHLLPIWMGVFEANAIAQQIENVTNPRPTTHDLLKNVIEDLNADIKKIVVHDLKDNTFYALLYLEVNGETVAIDARPSDAIALALRASAPIFIDKKVIEDAKKVDLVPDKNDSEQLQQWLANLTPEEFGKYKM</sequence>
<feature type="domain" description="BFN" evidence="1">
    <location>
        <begin position="2"/>
        <end position="133"/>
    </location>
</feature>